<sequence length="236" mass="25577">MRRTGPDKDTNMQQNVNLHCMHSDRVAMIASESNSPTSSHQQSAANPTPFTPEEVAARKARMNADLIEALKSPCPPGTTPYIIGIGLYTHVEGPPRATLYPDEKPQPQQEFLPVRIPKNGGSRVSQPDELVRNLWEQLEKAVEEEEEIVGKTELGLKELKKRYGGLDPPKNARPPLQYAQQQHDGIQGDVAAPVVITTGAGNMNPPANGRTQSLVGGVTSLAVDNEDVSMGGTEVE</sequence>
<reference evidence="1" key="1">
    <citation type="submission" date="2021-07" db="EMBL/GenBank/DDBJ databases">
        <title>Genome Resource of American Ginseng Black Spot Pathogen Alternaria panax.</title>
        <authorList>
            <person name="Qiu C."/>
            <person name="Wang W."/>
            <person name="Liu Z."/>
        </authorList>
    </citation>
    <scope>NUCLEOTIDE SEQUENCE</scope>
    <source>
        <strain evidence="1">BNCC115425</strain>
    </source>
</reference>
<dbReference type="AlphaFoldDB" id="A0AAD4NVV2"/>
<proteinExistence type="predicted"/>
<comment type="caution">
    <text evidence="1">The sequence shown here is derived from an EMBL/GenBank/DDBJ whole genome shotgun (WGS) entry which is preliminary data.</text>
</comment>
<gene>
    <name evidence="1" type="ORF">G6011_00551</name>
</gene>
<evidence type="ECO:0000313" key="1">
    <source>
        <dbReference type="EMBL" id="KAG9195430.1"/>
    </source>
</evidence>
<keyword evidence="2" id="KW-1185">Reference proteome</keyword>
<name>A0AAD4NVV2_9PLEO</name>
<protein>
    <submittedName>
        <fullName evidence="1">Uncharacterized protein</fullName>
    </submittedName>
</protein>
<organism evidence="1 2">
    <name type="scientific">Alternaria panax</name>
    <dbReference type="NCBI Taxonomy" id="48097"/>
    <lineage>
        <taxon>Eukaryota</taxon>
        <taxon>Fungi</taxon>
        <taxon>Dikarya</taxon>
        <taxon>Ascomycota</taxon>
        <taxon>Pezizomycotina</taxon>
        <taxon>Dothideomycetes</taxon>
        <taxon>Pleosporomycetidae</taxon>
        <taxon>Pleosporales</taxon>
        <taxon>Pleosporineae</taxon>
        <taxon>Pleosporaceae</taxon>
        <taxon>Alternaria</taxon>
        <taxon>Alternaria sect. Panax</taxon>
    </lineage>
</organism>
<accession>A0AAD4NVV2</accession>
<dbReference type="EMBL" id="JAANER010000001">
    <property type="protein sequence ID" value="KAG9195430.1"/>
    <property type="molecule type" value="Genomic_DNA"/>
</dbReference>
<dbReference type="Proteomes" id="UP001199106">
    <property type="component" value="Unassembled WGS sequence"/>
</dbReference>
<evidence type="ECO:0000313" key="2">
    <source>
        <dbReference type="Proteomes" id="UP001199106"/>
    </source>
</evidence>